<evidence type="ECO:0000256" key="4">
    <source>
        <dbReference type="ARBA" id="ARBA00023004"/>
    </source>
</evidence>
<name>A0ABY2FC34_9ACTN</name>
<dbReference type="InterPro" id="IPR036188">
    <property type="entry name" value="FAD/NAD-bd_sf"/>
</dbReference>
<reference evidence="6 7" key="1">
    <citation type="submission" date="2019-03" db="EMBL/GenBank/DDBJ databases">
        <title>Genomic Encyclopedia of Type Strains, Phase III (KMG-III): the genomes of soil and plant-associated and newly described type strains.</title>
        <authorList>
            <person name="Whitman W."/>
        </authorList>
    </citation>
    <scope>NUCLEOTIDE SEQUENCE [LARGE SCALE GENOMIC DNA]</scope>
    <source>
        <strain evidence="6 7">VKMAc-2574</strain>
    </source>
</reference>
<gene>
    <name evidence="6" type="ORF">EV137_6249</name>
</gene>
<dbReference type="PANTHER" id="PTHR43498">
    <property type="entry name" value="FERREDOXIN:COB-COM HETERODISULFIDE REDUCTASE SUBUNIT A"/>
    <property type="match status" value="1"/>
</dbReference>
<dbReference type="EMBL" id="SODU01000003">
    <property type="protein sequence ID" value="TDW88156.1"/>
    <property type="molecule type" value="Genomic_DNA"/>
</dbReference>
<organism evidence="6 7">
    <name type="scientific">Kribbella pratensis</name>
    <dbReference type="NCBI Taxonomy" id="2512112"/>
    <lineage>
        <taxon>Bacteria</taxon>
        <taxon>Bacillati</taxon>
        <taxon>Actinomycetota</taxon>
        <taxon>Actinomycetes</taxon>
        <taxon>Propionibacteriales</taxon>
        <taxon>Kribbellaceae</taxon>
        <taxon>Kribbella</taxon>
    </lineage>
</organism>
<comment type="caution">
    <text evidence="6">The sequence shown here is derived from an EMBL/GenBank/DDBJ whole genome shotgun (WGS) entry which is preliminary data.</text>
</comment>
<sequence>MTDAQEYDVIIYGATLAGIMAALRLRGRGYRSLVLEPTGHVGGIVAGGLVKSDTPNTLSALAGWTQSRFFGGIAAEYGSDDRADGPRYRFEPKVAERVAQGLLDDAEADVLVNERIHGPADVEVRGDRIQGVRTSHGWRRARAFVDASYEGDLLAAAGVPYAVGREPAGRYDEPLGGFLPDRAYRRRAFRPNTFYPVKPVPTEAPGDGDAKVQAYNFRGVLDKGPDRIPFEKPDDYDPKLYTYLGQLLEQRGVTGLSSIVTHTALLPNDKYQTNQALFIGFDLPGASWDYPDGSWQRRDEVIAEHVRWHRGMLYWLANDPSLPESFRKDAGTFGLPPDEFSDSPYGQGFPHALYIREARRMIGQTVLTQHDLRRPGNTKETAVCCWNYGIDCHIVQYYAEGDDTIVGEGTVTGTEKNGPVDLYQLPAEVLFPARGGIGNLVVPLCFSASHVGYLSARMEPNYGMLGEAAGELLAQSLRTGQAVQDYDYPALAAALTEHGSILSLPELHQN</sequence>
<evidence type="ECO:0000256" key="5">
    <source>
        <dbReference type="ARBA" id="ARBA00023014"/>
    </source>
</evidence>
<dbReference type="Pfam" id="PF12831">
    <property type="entry name" value="FAD_oxidored"/>
    <property type="match status" value="1"/>
</dbReference>
<dbReference type="Proteomes" id="UP000295060">
    <property type="component" value="Unassembled WGS sequence"/>
</dbReference>
<evidence type="ECO:0000313" key="7">
    <source>
        <dbReference type="Proteomes" id="UP000295060"/>
    </source>
</evidence>
<evidence type="ECO:0000256" key="3">
    <source>
        <dbReference type="ARBA" id="ARBA00023002"/>
    </source>
</evidence>
<dbReference type="SUPFAM" id="SSF51905">
    <property type="entry name" value="FAD/NAD(P)-binding domain"/>
    <property type="match status" value="1"/>
</dbReference>
<keyword evidence="7" id="KW-1185">Reference proteome</keyword>
<dbReference type="RefSeq" id="WP_166680056.1">
    <property type="nucleotide sequence ID" value="NZ_SODU01000003.1"/>
</dbReference>
<protein>
    <submittedName>
        <fullName evidence="6">FAD dependent oxidoreductase</fullName>
    </submittedName>
</protein>
<keyword evidence="3" id="KW-0560">Oxidoreductase</keyword>
<accession>A0ABY2FC34</accession>
<keyword evidence="2" id="KW-0479">Metal-binding</keyword>
<dbReference type="PANTHER" id="PTHR43498:SF1">
    <property type="entry name" value="COB--COM HETERODISULFIDE REDUCTASE IRON-SULFUR SUBUNIT A"/>
    <property type="match status" value="1"/>
</dbReference>
<keyword evidence="1" id="KW-0004">4Fe-4S</keyword>
<evidence type="ECO:0000256" key="1">
    <source>
        <dbReference type="ARBA" id="ARBA00022485"/>
    </source>
</evidence>
<evidence type="ECO:0000256" key="2">
    <source>
        <dbReference type="ARBA" id="ARBA00022723"/>
    </source>
</evidence>
<keyword evidence="4" id="KW-0408">Iron</keyword>
<dbReference type="InterPro" id="IPR039650">
    <property type="entry name" value="HdrA-like"/>
</dbReference>
<dbReference type="Gene3D" id="3.50.50.60">
    <property type="entry name" value="FAD/NAD(P)-binding domain"/>
    <property type="match status" value="1"/>
</dbReference>
<evidence type="ECO:0000313" key="6">
    <source>
        <dbReference type="EMBL" id="TDW88156.1"/>
    </source>
</evidence>
<proteinExistence type="predicted"/>
<keyword evidence="5" id="KW-0411">Iron-sulfur</keyword>